<evidence type="ECO:0000313" key="4">
    <source>
        <dbReference type="EMBL" id="BDG62060.1"/>
    </source>
</evidence>
<reference evidence="4" key="1">
    <citation type="submission" date="2022-03" db="EMBL/GenBank/DDBJ databases">
        <title>Complete genome sequence of Caldinitratiruptor microaerophilus.</title>
        <authorList>
            <person name="Mukaiyama R."/>
            <person name="Nishiyama T."/>
            <person name="Ueda K."/>
        </authorList>
    </citation>
    <scope>NUCLEOTIDE SEQUENCE</scope>
    <source>
        <strain evidence="4">JCM 16183</strain>
    </source>
</reference>
<evidence type="ECO:0000256" key="2">
    <source>
        <dbReference type="SAM" id="Phobius"/>
    </source>
</evidence>
<feature type="transmembrane region" description="Helical" evidence="2">
    <location>
        <begin position="224"/>
        <end position="244"/>
    </location>
</feature>
<keyword evidence="2" id="KW-1133">Transmembrane helix</keyword>
<protein>
    <submittedName>
        <fullName evidence="4">Uncharacterized protein</fullName>
    </submittedName>
</protein>
<dbReference type="KEGG" id="cmic:caldi_31500"/>
<dbReference type="RefSeq" id="WP_264842669.1">
    <property type="nucleotide sequence ID" value="NZ_AP025628.1"/>
</dbReference>
<feature type="region of interest" description="Disordered" evidence="1">
    <location>
        <begin position="117"/>
        <end position="154"/>
    </location>
</feature>
<organism evidence="4 5">
    <name type="scientific">Caldinitratiruptor microaerophilus</name>
    <dbReference type="NCBI Taxonomy" id="671077"/>
    <lineage>
        <taxon>Bacteria</taxon>
        <taxon>Bacillati</taxon>
        <taxon>Bacillota</taxon>
        <taxon>Clostridia</taxon>
        <taxon>Eubacteriales</taxon>
        <taxon>Symbiobacteriaceae</taxon>
        <taxon>Caldinitratiruptor</taxon>
    </lineage>
</organism>
<feature type="compositionally biased region" description="Low complexity" evidence="1">
    <location>
        <begin position="74"/>
        <end position="104"/>
    </location>
</feature>
<dbReference type="EMBL" id="AP025628">
    <property type="protein sequence ID" value="BDG62060.1"/>
    <property type="molecule type" value="Genomic_DNA"/>
</dbReference>
<keyword evidence="3" id="KW-0732">Signal</keyword>
<evidence type="ECO:0000256" key="3">
    <source>
        <dbReference type="SAM" id="SignalP"/>
    </source>
</evidence>
<evidence type="ECO:0000256" key="1">
    <source>
        <dbReference type="SAM" id="MobiDB-lite"/>
    </source>
</evidence>
<accession>A0AA35G9D6</accession>
<dbReference type="Proteomes" id="UP001163687">
    <property type="component" value="Chromosome"/>
</dbReference>
<name>A0AA35G9D6_9FIRM</name>
<keyword evidence="5" id="KW-1185">Reference proteome</keyword>
<feature type="signal peptide" evidence="3">
    <location>
        <begin position="1"/>
        <end position="27"/>
    </location>
</feature>
<gene>
    <name evidence="4" type="ORF">caldi_31500</name>
</gene>
<keyword evidence="2" id="KW-0472">Membrane</keyword>
<feature type="chain" id="PRO_5041204491" evidence="3">
    <location>
        <begin position="28"/>
        <end position="251"/>
    </location>
</feature>
<dbReference type="AlphaFoldDB" id="A0AA35G9D6"/>
<feature type="compositionally biased region" description="Low complexity" evidence="1">
    <location>
        <begin position="45"/>
        <end position="67"/>
    </location>
</feature>
<evidence type="ECO:0000313" key="5">
    <source>
        <dbReference type="Proteomes" id="UP001163687"/>
    </source>
</evidence>
<sequence length="251" mass="27594">MKKLWRRVLTVLLAVLLALAWALPALAASRSFSGGSFSSRGFSSATRSFSSRPLAPSRSFSSRPPSGLFGGGPRTTPSPSVSPVAPAPGRSFSSPARSFSAGAGSFSTRRFDFSTGERGFSTQRRDFRTPPPGGMAPGTTGTVTIGGNPYRYRTNSEGRPVIEYDVGRSRYPDRPPVVVIGTPPLDPWVYQDMYWGMPWWLRMWYRPVYTYYGPWYHGFAFGPAAYAAASVGVVAAAWLFMLWARRRYFGV</sequence>
<keyword evidence="2" id="KW-0812">Transmembrane</keyword>
<feature type="region of interest" description="Disordered" evidence="1">
    <location>
        <begin position="45"/>
        <end position="104"/>
    </location>
</feature>
<proteinExistence type="predicted"/>